<accession>A0ABS9UVD7</accession>
<gene>
    <name evidence="1" type="ORF">MM239_01885</name>
</gene>
<dbReference type="EMBL" id="JAKZGP010000002">
    <property type="protein sequence ID" value="MCH7408131.1"/>
    <property type="molecule type" value="Genomic_DNA"/>
</dbReference>
<sequence>MQKLTSNPLSTTLLDDEKYDIVHSNTEDKENFQFERYKHGVFDYSFYKDLPWGSKKTTQEPLCMISFIPIAGFKLNRLHSLAGLKQRSQELFICDRINWKKAKPQHKHLSKSWDEPGFNFLSDQLNVNYYYSLKFAISCLGSDGKRLSLGIPNNGSQITLGDLVKLLSFTAPKELLEFRNVGPKKAAYLYSLLTDAGISLDEKNYL</sequence>
<reference evidence="1" key="1">
    <citation type="submission" date="2022-03" db="EMBL/GenBank/DDBJ databases">
        <title>De novo assembled genomes of Belliella spp. (Cyclobacteriaceae) strains.</title>
        <authorList>
            <person name="Szabo A."/>
            <person name="Korponai K."/>
            <person name="Felfoldi T."/>
        </authorList>
    </citation>
    <scope>NUCLEOTIDE SEQUENCE</scope>
    <source>
        <strain evidence="1">DSM 111904</strain>
    </source>
</reference>
<proteinExistence type="predicted"/>
<evidence type="ECO:0008006" key="3">
    <source>
        <dbReference type="Google" id="ProtNLM"/>
    </source>
</evidence>
<dbReference type="Proteomes" id="UP001165489">
    <property type="component" value="Unassembled WGS sequence"/>
</dbReference>
<name>A0ABS9UVD7_9BACT</name>
<organism evidence="1 2">
    <name type="scientific">Belliella filtrata</name>
    <dbReference type="NCBI Taxonomy" id="2923435"/>
    <lineage>
        <taxon>Bacteria</taxon>
        <taxon>Pseudomonadati</taxon>
        <taxon>Bacteroidota</taxon>
        <taxon>Cytophagia</taxon>
        <taxon>Cytophagales</taxon>
        <taxon>Cyclobacteriaceae</taxon>
        <taxon>Belliella</taxon>
    </lineage>
</organism>
<protein>
    <recommendedName>
        <fullName evidence="3">RNA polymerase alpha subunit C-terminal domain-containing protein</fullName>
    </recommendedName>
</protein>
<dbReference type="RefSeq" id="WP_241346127.1">
    <property type="nucleotide sequence ID" value="NZ_JAKZGP010000002.1"/>
</dbReference>
<keyword evidence="2" id="KW-1185">Reference proteome</keyword>
<evidence type="ECO:0000313" key="1">
    <source>
        <dbReference type="EMBL" id="MCH7408131.1"/>
    </source>
</evidence>
<comment type="caution">
    <text evidence="1">The sequence shown here is derived from an EMBL/GenBank/DDBJ whole genome shotgun (WGS) entry which is preliminary data.</text>
</comment>
<evidence type="ECO:0000313" key="2">
    <source>
        <dbReference type="Proteomes" id="UP001165489"/>
    </source>
</evidence>